<dbReference type="InParanoid" id="A0A6J2YNK1"/>
<dbReference type="GO" id="GO:0019239">
    <property type="term" value="F:deaminase activity"/>
    <property type="evidence" value="ECO:0007669"/>
    <property type="project" value="TreeGrafter"/>
</dbReference>
<dbReference type="InterPro" id="IPR006175">
    <property type="entry name" value="YjgF/YER057c/UK114"/>
</dbReference>
<dbReference type="CTD" id="34897"/>
<comment type="similarity">
    <text evidence="1">Belongs to the RutC family.</text>
</comment>
<dbReference type="GeneID" id="115889160"/>
<sequence length="169" mass="18606">MSLSYGRLLKKVVQLSVSRDSLHFFSLQNSAGMTLTRKIINTNNAPRPIAPYNQAVLLESTLYVSGCLGLDKDTMKLVEGDVGVETRQALKNLGHILTASNSAFDKVVKTTIFMSDINDFVAINEVYKEFFTKDYPARSAFQVGKLPMNARVEIEAVAGVGNIKTICCH</sequence>
<accession>A0A6J2YNK1</accession>
<dbReference type="RefSeq" id="XP_030764962.1">
    <property type="nucleotide sequence ID" value="XM_030909102.1"/>
</dbReference>
<reference evidence="3" key="1">
    <citation type="submission" date="2025-08" db="UniProtKB">
        <authorList>
            <consortium name="RefSeq"/>
        </authorList>
    </citation>
    <scope>IDENTIFICATION</scope>
    <source>
        <tissue evidence="3">Gonads</tissue>
    </source>
</reference>
<dbReference type="NCBIfam" id="TIGR00004">
    <property type="entry name" value="Rid family detoxifying hydrolase"/>
    <property type="match status" value="1"/>
</dbReference>
<proteinExistence type="inferred from homology"/>
<dbReference type="InterPro" id="IPR006056">
    <property type="entry name" value="RidA"/>
</dbReference>
<dbReference type="FunCoup" id="A0A6J2YNK1">
    <property type="interactions" value="831"/>
</dbReference>
<evidence type="ECO:0000313" key="3">
    <source>
        <dbReference type="RefSeq" id="XP_030764962.1"/>
    </source>
</evidence>
<protein>
    <submittedName>
        <fullName evidence="3">RutC family protein UK114</fullName>
    </submittedName>
</protein>
<evidence type="ECO:0000313" key="2">
    <source>
        <dbReference type="Proteomes" id="UP000504635"/>
    </source>
</evidence>
<dbReference type="PANTHER" id="PTHR11803:SF39">
    <property type="entry name" value="2-IMINOBUTANOATE_2-IMINOPROPANOATE DEAMINASE"/>
    <property type="match status" value="1"/>
</dbReference>
<dbReference type="GO" id="GO:0005829">
    <property type="term" value="C:cytosol"/>
    <property type="evidence" value="ECO:0007669"/>
    <property type="project" value="TreeGrafter"/>
</dbReference>
<dbReference type="Pfam" id="PF01042">
    <property type="entry name" value="Ribonuc_L-PSP"/>
    <property type="match status" value="1"/>
</dbReference>
<dbReference type="PANTHER" id="PTHR11803">
    <property type="entry name" value="2-IMINOBUTANOATE/2-IMINOPROPANOATE DEAMINASE RIDA"/>
    <property type="match status" value="1"/>
</dbReference>
<keyword evidence="2" id="KW-1185">Reference proteome</keyword>
<dbReference type="AlphaFoldDB" id="A0A6J2YNK1"/>
<dbReference type="InterPro" id="IPR035959">
    <property type="entry name" value="RutC-like_sf"/>
</dbReference>
<dbReference type="KEGG" id="soy:115889160"/>
<dbReference type="Gene3D" id="3.30.1330.40">
    <property type="entry name" value="RutC-like"/>
    <property type="match status" value="1"/>
</dbReference>
<dbReference type="GO" id="GO:0005739">
    <property type="term" value="C:mitochondrion"/>
    <property type="evidence" value="ECO:0007669"/>
    <property type="project" value="TreeGrafter"/>
</dbReference>
<dbReference type="CDD" id="cd00448">
    <property type="entry name" value="YjgF_YER057c_UK114_family"/>
    <property type="match status" value="1"/>
</dbReference>
<dbReference type="FunFam" id="3.30.1330.40:FF:000001">
    <property type="entry name" value="L-PSP family endoribonuclease"/>
    <property type="match status" value="1"/>
</dbReference>
<dbReference type="OrthoDB" id="309640at2759"/>
<dbReference type="PROSITE" id="PS01094">
    <property type="entry name" value="UPF0076"/>
    <property type="match status" value="1"/>
</dbReference>
<evidence type="ECO:0000256" key="1">
    <source>
        <dbReference type="ARBA" id="ARBA00010552"/>
    </source>
</evidence>
<organism evidence="2 3">
    <name type="scientific">Sitophilus oryzae</name>
    <name type="common">Rice weevil</name>
    <name type="synonym">Curculio oryzae</name>
    <dbReference type="NCBI Taxonomy" id="7048"/>
    <lineage>
        <taxon>Eukaryota</taxon>
        <taxon>Metazoa</taxon>
        <taxon>Ecdysozoa</taxon>
        <taxon>Arthropoda</taxon>
        <taxon>Hexapoda</taxon>
        <taxon>Insecta</taxon>
        <taxon>Pterygota</taxon>
        <taxon>Neoptera</taxon>
        <taxon>Endopterygota</taxon>
        <taxon>Coleoptera</taxon>
        <taxon>Polyphaga</taxon>
        <taxon>Cucujiformia</taxon>
        <taxon>Curculionidae</taxon>
        <taxon>Dryophthorinae</taxon>
        <taxon>Sitophilus</taxon>
    </lineage>
</organism>
<dbReference type="SUPFAM" id="SSF55298">
    <property type="entry name" value="YjgF-like"/>
    <property type="match status" value="1"/>
</dbReference>
<gene>
    <name evidence="3" type="primary">LOC115889160</name>
</gene>
<dbReference type="InterPro" id="IPR019897">
    <property type="entry name" value="RidA_CS"/>
</dbReference>
<dbReference type="Proteomes" id="UP000504635">
    <property type="component" value="Unplaced"/>
</dbReference>
<name>A0A6J2YNK1_SITOR</name>